<proteinExistence type="predicted"/>
<feature type="region of interest" description="Disordered" evidence="1">
    <location>
        <begin position="1"/>
        <end position="74"/>
    </location>
</feature>
<protein>
    <submittedName>
        <fullName evidence="2">Uncharacterized protein</fullName>
    </submittedName>
</protein>
<feature type="compositionally biased region" description="Gly residues" evidence="1">
    <location>
        <begin position="21"/>
        <end position="31"/>
    </location>
</feature>
<name>A0A645F4W2_9ZZZZ</name>
<gene>
    <name evidence="2" type="ORF">SDC9_156188</name>
</gene>
<comment type="caution">
    <text evidence="2">The sequence shown here is derived from an EMBL/GenBank/DDBJ whole genome shotgun (WGS) entry which is preliminary data.</text>
</comment>
<organism evidence="2">
    <name type="scientific">bioreactor metagenome</name>
    <dbReference type="NCBI Taxonomy" id="1076179"/>
    <lineage>
        <taxon>unclassified sequences</taxon>
        <taxon>metagenomes</taxon>
        <taxon>ecological metagenomes</taxon>
    </lineage>
</organism>
<dbReference type="InterPro" id="IPR035205">
    <property type="entry name" value="DUF5320"/>
</dbReference>
<evidence type="ECO:0000313" key="2">
    <source>
        <dbReference type="EMBL" id="MPN08900.1"/>
    </source>
</evidence>
<reference evidence="2" key="1">
    <citation type="submission" date="2019-08" db="EMBL/GenBank/DDBJ databases">
        <authorList>
            <person name="Kucharzyk K."/>
            <person name="Murdoch R.W."/>
            <person name="Higgins S."/>
            <person name="Loffler F."/>
        </authorList>
    </citation>
    <scope>NUCLEOTIDE SEQUENCE</scope>
</reference>
<dbReference type="Pfam" id="PF17253">
    <property type="entry name" value="DUF5320"/>
    <property type="match status" value="1"/>
</dbReference>
<evidence type="ECO:0000256" key="1">
    <source>
        <dbReference type="SAM" id="MobiDB-lite"/>
    </source>
</evidence>
<dbReference type="EMBL" id="VSSQ01054991">
    <property type="protein sequence ID" value="MPN08900.1"/>
    <property type="molecule type" value="Genomic_DNA"/>
</dbReference>
<dbReference type="AlphaFoldDB" id="A0A645F4W2"/>
<sequence length="74" mass="7836">MISKFKTRKKTDVMPKMDGSGPVGQGCGTGRKLGNCSSLSPEEKAKGLGLGMGKRRKAGGGDGNRKRHQEGNQF</sequence>
<accession>A0A645F4W2</accession>